<gene>
    <name evidence="2" type="ORF">AGLY_011690</name>
</gene>
<protein>
    <submittedName>
        <fullName evidence="2">Uncharacterized protein</fullName>
    </submittedName>
</protein>
<feature type="transmembrane region" description="Helical" evidence="1">
    <location>
        <begin position="137"/>
        <end position="160"/>
    </location>
</feature>
<dbReference type="AlphaFoldDB" id="A0A6G0TD24"/>
<evidence type="ECO:0000256" key="1">
    <source>
        <dbReference type="SAM" id="Phobius"/>
    </source>
</evidence>
<sequence>MPIIIKIMKRLELLNNNAKFSPVIKIIYLHQIIGHDKAMCESPLEDKLIFDQVESFFFVCIDLYYLGPGMYFGYKKFERYVSLSKEQIRVKKKDILFFNRLKKKKKLYKKVLCRRFVSFRFTKIKYKNNLKRAMQHILIAFFMSSITVCCNCYCITYSIYFMQILLSEEGSDFSLSIWLPLTKGTSATSFSISDVFKPSGGSACTTSGSTGWTGAGVSTIVGVGAAGVASTGGGLLVSGSFSSTTVVGSSVTFGTSTADSGSVLATSFTSEVTRDKLNRTRHCCLAMVDIIFIAPYKAMDIMEGRYDDETYCLQLGVRHPFNTIRMSINLKKILKIINLQLYGDFNTYNELNILYNINNSKCITNKSILLTETNPFRILKPKHFYRPKRIMICMLIRLYHNIFLKYVNPMTLTKKDNYEIILVIYKIWLKVIKGIRLHFIRTISIDSNHLKPISYEITGLKSLHLTNIYSVENKQILDRYIINHLFWFMILYEPPLG</sequence>
<reference evidence="2 3" key="1">
    <citation type="submission" date="2019-08" db="EMBL/GenBank/DDBJ databases">
        <title>The genome of the soybean aphid Biotype 1, its phylome, world population structure and adaptation to the North American continent.</title>
        <authorList>
            <person name="Giordano R."/>
            <person name="Donthu R.K."/>
            <person name="Hernandez A.G."/>
            <person name="Wright C.L."/>
            <person name="Zimin A.V."/>
        </authorList>
    </citation>
    <scope>NUCLEOTIDE SEQUENCE [LARGE SCALE GENOMIC DNA]</scope>
    <source>
        <tissue evidence="2">Whole aphids</tissue>
    </source>
</reference>
<keyword evidence="1" id="KW-0472">Membrane</keyword>
<organism evidence="2 3">
    <name type="scientific">Aphis glycines</name>
    <name type="common">Soybean aphid</name>
    <dbReference type="NCBI Taxonomy" id="307491"/>
    <lineage>
        <taxon>Eukaryota</taxon>
        <taxon>Metazoa</taxon>
        <taxon>Ecdysozoa</taxon>
        <taxon>Arthropoda</taxon>
        <taxon>Hexapoda</taxon>
        <taxon>Insecta</taxon>
        <taxon>Pterygota</taxon>
        <taxon>Neoptera</taxon>
        <taxon>Paraneoptera</taxon>
        <taxon>Hemiptera</taxon>
        <taxon>Sternorrhyncha</taxon>
        <taxon>Aphidomorpha</taxon>
        <taxon>Aphidoidea</taxon>
        <taxon>Aphididae</taxon>
        <taxon>Aphidini</taxon>
        <taxon>Aphis</taxon>
        <taxon>Aphis</taxon>
    </lineage>
</organism>
<comment type="caution">
    <text evidence="2">The sequence shown here is derived from an EMBL/GenBank/DDBJ whole genome shotgun (WGS) entry which is preliminary data.</text>
</comment>
<keyword evidence="1" id="KW-1133">Transmembrane helix</keyword>
<name>A0A6G0TD24_APHGL</name>
<evidence type="ECO:0000313" key="2">
    <source>
        <dbReference type="EMBL" id="KAE9529594.1"/>
    </source>
</evidence>
<evidence type="ECO:0000313" key="3">
    <source>
        <dbReference type="Proteomes" id="UP000475862"/>
    </source>
</evidence>
<accession>A0A6G0TD24</accession>
<keyword evidence="3" id="KW-1185">Reference proteome</keyword>
<keyword evidence="1" id="KW-0812">Transmembrane</keyword>
<dbReference type="EMBL" id="VYZN01000044">
    <property type="protein sequence ID" value="KAE9529594.1"/>
    <property type="molecule type" value="Genomic_DNA"/>
</dbReference>
<proteinExistence type="predicted"/>
<dbReference type="Proteomes" id="UP000475862">
    <property type="component" value="Unassembled WGS sequence"/>
</dbReference>